<protein>
    <recommendedName>
        <fullName evidence="1">Integrase catalytic domain-containing protein</fullName>
    </recommendedName>
</protein>
<dbReference type="Gene3D" id="3.30.420.10">
    <property type="entry name" value="Ribonuclease H-like superfamily/Ribonuclease H"/>
    <property type="match status" value="1"/>
</dbReference>
<dbReference type="SUPFAM" id="SSF53098">
    <property type="entry name" value="Ribonuclease H-like"/>
    <property type="match status" value="1"/>
</dbReference>
<reference evidence="3" key="1">
    <citation type="submission" date="2017-09" db="EMBL/GenBank/DDBJ databases">
        <title>Depth-based differentiation of microbial function through sediment-hosted aquifers and enrichment of novel symbionts in the deep terrestrial subsurface.</title>
        <authorList>
            <person name="Probst A.J."/>
            <person name="Ladd B."/>
            <person name="Jarett J.K."/>
            <person name="Geller-Mcgrath D.E."/>
            <person name="Sieber C.M.K."/>
            <person name="Emerson J.B."/>
            <person name="Anantharaman K."/>
            <person name="Thomas B.C."/>
            <person name="Malmstrom R."/>
            <person name="Stieglmeier M."/>
            <person name="Klingl A."/>
            <person name="Woyke T."/>
            <person name="Ryan C.M."/>
            <person name="Banfield J.F."/>
        </authorList>
    </citation>
    <scope>NUCLEOTIDE SEQUENCE [LARGE SCALE GENOMIC DNA]</scope>
</reference>
<name>A0A2M6RBA4_9BACT</name>
<proteinExistence type="predicted"/>
<dbReference type="GO" id="GO:0015074">
    <property type="term" value="P:DNA integration"/>
    <property type="evidence" value="ECO:0007669"/>
    <property type="project" value="InterPro"/>
</dbReference>
<dbReference type="EMBL" id="PEZX01000001">
    <property type="protein sequence ID" value="PIS07300.1"/>
    <property type="molecule type" value="Genomic_DNA"/>
</dbReference>
<dbReference type="InterPro" id="IPR036397">
    <property type="entry name" value="RNaseH_sf"/>
</dbReference>
<dbReference type="InterPro" id="IPR001584">
    <property type="entry name" value="Integrase_cat-core"/>
</dbReference>
<feature type="domain" description="Integrase catalytic" evidence="1">
    <location>
        <begin position="160"/>
        <end position="334"/>
    </location>
</feature>
<evidence type="ECO:0000313" key="2">
    <source>
        <dbReference type="EMBL" id="PIS07300.1"/>
    </source>
</evidence>
<comment type="caution">
    <text evidence="2">The sequence shown here is derived from an EMBL/GenBank/DDBJ whole genome shotgun (WGS) entry which is preliminary data.</text>
</comment>
<dbReference type="AlphaFoldDB" id="A0A2M6RBA4"/>
<organism evidence="2 3">
    <name type="scientific">Candidatus Berkelbacteria bacterium CG10_big_fil_rev_8_21_14_0_10_43_14</name>
    <dbReference type="NCBI Taxonomy" id="1974515"/>
    <lineage>
        <taxon>Bacteria</taxon>
        <taxon>Candidatus Berkelbacteria</taxon>
    </lineage>
</organism>
<sequence length="381" mass="45095">MTKMSKREYLIQLKKKYWRSGKKQKTQLLDDFCEFTKYHRKYALSLLNKPLPKKWKRYQPRTKHYDSATVDALLILWRTADEICAERLHPFIEELLDKLIECQEITVSPEVRLKLLKISLGTVKKIISKTKHRTLVKIGGTTKPGSLLKSQIAIRYLPWEEVDPGWCETDTVAHCGGDVSGEFIYSLNVIDIATGWSEQAAIWGKGEQATKEQVDRIRSRMPFTLLGLNPDNGSEFINWQLFRYCQKNEINLTRSRAYHKNDNAHIEQKNWTAVRQLLGYSRFDKRIQQEMFNDLYVNEWRFYLNFFQPTMKLKEKIKDTKTGRSRKKYYQAKTPFRRLLEHPKTTQEQKDLLLSIYASLNPIQLQQQINKKLELIRKTLK</sequence>
<evidence type="ECO:0000313" key="3">
    <source>
        <dbReference type="Proteomes" id="UP000231162"/>
    </source>
</evidence>
<dbReference type="PROSITE" id="PS50994">
    <property type="entry name" value="INTEGRASE"/>
    <property type="match status" value="1"/>
</dbReference>
<dbReference type="GO" id="GO:0003676">
    <property type="term" value="F:nucleic acid binding"/>
    <property type="evidence" value="ECO:0007669"/>
    <property type="project" value="InterPro"/>
</dbReference>
<gene>
    <name evidence="2" type="ORF">COT79_00005</name>
</gene>
<dbReference type="InterPro" id="IPR012337">
    <property type="entry name" value="RNaseH-like_sf"/>
</dbReference>
<evidence type="ECO:0000259" key="1">
    <source>
        <dbReference type="PROSITE" id="PS50994"/>
    </source>
</evidence>
<accession>A0A2M6RBA4</accession>
<dbReference type="Proteomes" id="UP000231162">
    <property type="component" value="Unassembled WGS sequence"/>
</dbReference>